<dbReference type="SUPFAM" id="SSF161098">
    <property type="entry name" value="MetI-like"/>
    <property type="match status" value="1"/>
</dbReference>
<dbReference type="RefSeq" id="WP_016524337.1">
    <property type="nucleotide sequence ID" value="NZ_KE332518.1"/>
</dbReference>
<name>S3K3F0_TREMA</name>
<feature type="transmembrane region" description="Helical" evidence="7">
    <location>
        <begin position="77"/>
        <end position="100"/>
    </location>
</feature>
<gene>
    <name evidence="9" type="ORF">HMPREF9194_00028</name>
</gene>
<keyword evidence="5 7" id="KW-1133">Transmembrane helix</keyword>
<dbReference type="GO" id="GO:0005886">
    <property type="term" value="C:plasma membrane"/>
    <property type="evidence" value="ECO:0007669"/>
    <property type="project" value="UniProtKB-SubCell"/>
</dbReference>
<evidence type="ECO:0000313" key="9">
    <source>
        <dbReference type="EMBL" id="EPF32040.1"/>
    </source>
</evidence>
<dbReference type="InterPro" id="IPR050901">
    <property type="entry name" value="BP-dep_ABC_trans_perm"/>
</dbReference>
<dbReference type="GO" id="GO:0055085">
    <property type="term" value="P:transmembrane transport"/>
    <property type="evidence" value="ECO:0007669"/>
    <property type="project" value="InterPro"/>
</dbReference>
<feature type="transmembrane region" description="Helical" evidence="7">
    <location>
        <begin position="184"/>
        <end position="209"/>
    </location>
</feature>
<feature type="transmembrane region" description="Helical" evidence="7">
    <location>
        <begin position="141"/>
        <end position="164"/>
    </location>
</feature>
<dbReference type="PANTHER" id="PTHR32243">
    <property type="entry name" value="MALTOSE TRANSPORT SYSTEM PERMEASE-RELATED"/>
    <property type="match status" value="1"/>
</dbReference>
<keyword evidence="10" id="KW-1185">Reference proteome</keyword>
<dbReference type="PATRIC" id="fig|1125699.3.peg.25"/>
<dbReference type="PROSITE" id="PS50928">
    <property type="entry name" value="ABC_TM1"/>
    <property type="match status" value="1"/>
</dbReference>
<keyword evidence="6 7" id="KW-0472">Membrane</keyword>
<dbReference type="InterPro" id="IPR035906">
    <property type="entry name" value="MetI-like_sf"/>
</dbReference>
<comment type="subcellular location">
    <subcellularLocation>
        <location evidence="1 7">Cell membrane</location>
        <topology evidence="1 7">Multi-pass membrane protein</topology>
    </subcellularLocation>
</comment>
<protein>
    <recommendedName>
        <fullName evidence="8">ABC transmembrane type-1 domain-containing protein</fullName>
    </recommendedName>
</protein>
<dbReference type="Proteomes" id="UP000014541">
    <property type="component" value="Unassembled WGS sequence"/>
</dbReference>
<accession>S3K3F0</accession>
<evidence type="ECO:0000256" key="1">
    <source>
        <dbReference type="ARBA" id="ARBA00004651"/>
    </source>
</evidence>
<dbReference type="HOGENOM" id="CLU_016047_1_2_12"/>
<evidence type="ECO:0000313" key="10">
    <source>
        <dbReference type="Proteomes" id="UP000014541"/>
    </source>
</evidence>
<dbReference type="Gene3D" id="1.10.3720.10">
    <property type="entry name" value="MetI-like"/>
    <property type="match status" value="1"/>
</dbReference>
<sequence>MKTKPGHKKHISLLILEICMILLSLLIIIPLLIMIFGSLKTAARAAQFSLAFPTEMLFSNYAYVIKKANIFRAAMNSIVVTFFAVAICIFCSAMVSFLAARKINRFTKFLNTYFLAGLIAPVQIITTFGLLQLLHLNGTYVGVILVFAAIQMSWGVFMFTGFIGTVPRELDEAAFIDGYPPMKVFFSIIFPLLKPIVVTTVVMLAIFIWNDFQIPLYFFNTAKCWTLPLTVYNFFGRYFNYWNYVFANLVLVALPVTILYLFGQKYVIDGMTAGAVKG</sequence>
<evidence type="ECO:0000256" key="7">
    <source>
        <dbReference type="RuleBase" id="RU363032"/>
    </source>
</evidence>
<keyword evidence="2 7" id="KW-0813">Transport</keyword>
<feature type="transmembrane region" description="Helical" evidence="7">
    <location>
        <begin position="45"/>
        <end position="65"/>
    </location>
</feature>
<evidence type="ECO:0000256" key="4">
    <source>
        <dbReference type="ARBA" id="ARBA00022692"/>
    </source>
</evidence>
<dbReference type="OrthoDB" id="156617at2"/>
<evidence type="ECO:0000256" key="2">
    <source>
        <dbReference type="ARBA" id="ARBA00022448"/>
    </source>
</evidence>
<dbReference type="STRING" id="1125699.HMPREF9194_00028"/>
<dbReference type="InterPro" id="IPR000515">
    <property type="entry name" value="MetI-like"/>
</dbReference>
<evidence type="ECO:0000259" key="8">
    <source>
        <dbReference type="PROSITE" id="PS50928"/>
    </source>
</evidence>
<proteinExistence type="inferred from homology"/>
<feature type="transmembrane region" description="Helical" evidence="7">
    <location>
        <begin position="12"/>
        <end position="39"/>
    </location>
</feature>
<dbReference type="EMBL" id="ATFF01000002">
    <property type="protein sequence ID" value="EPF32040.1"/>
    <property type="molecule type" value="Genomic_DNA"/>
</dbReference>
<comment type="similarity">
    <text evidence="7">Belongs to the binding-protein-dependent transport system permease family.</text>
</comment>
<feature type="transmembrane region" description="Helical" evidence="7">
    <location>
        <begin position="216"/>
        <end position="235"/>
    </location>
</feature>
<keyword evidence="3" id="KW-1003">Cell membrane</keyword>
<dbReference type="AlphaFoldDB" id="S3K3F0"/>
<evidence type="ECO:0000256" key="3">
    <source>
        <dbReference type="ARBA" id="ARBA00022475"/>
    </source>
</evidence>
<evidence type="ECO:0000256" key="6">
    <source>
        <dbReference type="ARBA" id="ARBA00023136"/>
    </source>
</evidence>
<reference evidence="9 10" key="1">
    <citation type="submission" date="2013-04" db="EMBL/GenBank/DDBJ databases">
        <title>The Genome Sequence of Treponema maltophilum ATCC 51939.</title>
        <authorList>
            <consortium name="The Broad Institute Genomics Platform"/>
            <person name="Earl A."/>
            <person name="Ward D."/>
            <person name="Feldgarden M."/>
            <person name="Gevers D."/>
            <person name="Leonetti C."/>
            <person name="Blanton J.M."/>
            <person name="Dewhirst F.E."/>
            <person name="Izard J."/>
            <person name="Walker B."/>
            <person name="Young S."/>
            <person name="Zeng Q."/>
            <person name="Gargeya S."/>
            <person name="Fitzgerald M."/>
            <person name="Haas B."/>
            <person name="Abouelleil A."/>
            <person name="Allen A.W."/>
            <person name="Alvarado L."/>
            <person name="Arachchi H.M."/>
            <person name="Berlin A.M."/>
            <person name="Chapman S.B."/>
            <person name="Gainer-Dewar J."/>
            <person name="Goldberg J."/>
            <person name="Griggs A."/>
            <person name="Gujja S."/>
            <person name="Hansen M."/>
            <person name="Howarth C."/>
            <person name="Imamovic A."/>
            <person name="Ireland A."/>
            <person name="Larimer J."/>
            <person name="McCowan C."/>
            <person name="Murphy C."/>
            <person name="Pearson M."/>
            <person name="Poon T.W."/>
            <person name="Priest M."/>
            <person name="Roberts A."/>
            <person name="Saif S."/>
            <person name="Shea T."/>
            <person name="Sisk P."/>
            <person name="Sykes S."/>
            <person name="Wortman J."/>
            <person name="Nusbaum C."/>
            <person name="Birren B."/>
        </authorList>
    </citation>
    <scope>NUCLEOTIDE SEQUENCE [LARGE SCALE GENOMIC DNA]</scope>
    <source>
        <strain evidence="9 10">ATCC 51939</strain>
    </source>
</reference>
<feature type="domain" description="ABC transmembrane type-1" evidence="8">
    <location>
        <begin position="74"/>
        <end position="263"/>
    </location>
</feature>
<comment type="caution">
    <text evidence="9">The sequence shown here is derived from an EMBL/GenBank/DDBJ whole genome shotgun (WGS) entry which is preliminary data.</text>
</comment>
<dbReference type="PANTHER" id="PTHR32243:SF24">
    <property type="entry name" value="DIACETYLCHITOBIOSE UPTAKE SYSTEM PERMEASE PROTEIN NGCG"/>
    <property type="match status" value="1"/>
</dbReference>
<feature type="transmembrane region" description="Helical" evidence="7">
    <location>
        <begin position="112"/>
        <end position="134"/>
    </location>
</feature>
<dbReference type="eggNOG" id="COG0395">
    <property type="taxonomic scope" value="Bacteria"/>
</dbReference>
<keyword evidence="4 7" id="KW-0812">Transmembrane</keyword>
<evidence type="ECO:0000256" key="5">
    <source>
        <dbReference type="ARBA" id="ARBA00022989"/>
    </source>
</evidence>
<dbReference type="CDD" id="cd06261">
    <property type="entry name" value="TM_PBP2"/>
    <property type="match status" value="1"/>
</dbReference>
<feature type="transmembrane region" description="Helical" evidence="7">
    <location>
        <begin position="241"/>
        <end position="262"/>
    </location>
</feature>
<dbReference type="Pfam" id="PF00528">
    <property type="entry name" value="BPD_transp_1"/>
    <property type="match status" value="1"/>
</dbReference>
<organism evidence="9 10">
    <name type="scientific">Treponema maltophilum ATCC 51939</name>
    <dbReference type="NCBI Taxonomy" id="1125699"/>
    <lineage>
        <taxon>Bacteria</taxon>
        <taxon>Pseudomonadati</taxon>
        <taxon>Spirochaetota</taxon>
        <taxon>Spirochaetia</taxon>
        <taxon>Spirochaetales</taxon>
        <taxon>Treponemataceae</taxon>
        <taxon>Treponema</taxon>
    </lineage>
</organism>